<organism evidence="1 2">
    <name type="scientific">Liparis tanakae</name>
    <name type="common">Tanaka's snailfish</name>
    <dbReference type="NCBI Taxonomy" id="230148"/>
    <lineage>
        <taxon>Eukaryota</taxon>
        <taxon>Metazoa</taxon>
        <taxon>Chordata</taxon>
        <taxon>Craniata</taxon>
        <taxon>Vertebrata</taxon>
        <taxon>Euteleostomi</taxon>
        <taxon>Actinopterygii</taxon>
        <taxon>Neopterygii</taxon>
        <taxon>Teleostei</taxon>
        <taxon>Neoteleostei</taxon>
        <taxon>Acanthomorphata</taxon>
        <taxon>Eupercaria</taxon>
        <taxon>Perciformes</taxon>
        <taxon>Cottioidei</taxon>
        <taxon>Cottales</taxon>
        <taxon>Liparidae</taxon>
        <taxon>Liparis</taxon>
    </lineage>
</organism>
<dbReference type="Proteomes" id="UP000314294">
    <property type="component" value="Unassembled WGS sequence"/>
</dbReference>
<gene>
    <name evidence="1" type="ORF">EYF80_064004</name>
</gene>
<evidence type="ECO:0000313" key="1">
    <source>
        <dbReference type="EMBL" id="TNN25864.1"/>
    </source>
</evidence>
<reference evidence="1 2" key="1">
    <citation type="submission" date="2019-03" db="EMBL/GenBank/DDBJ databases">
        <title>First draft genome of Liparis tanakae, snailfish: a comprehensive survey of snailfish specific genes.</title>
        <authorList>
            <person name="Kim W."/>
            <person name="Song I."/>
            <person name="Jeong J.-H."/>
            <person name="Kim D."/>
            <person name="Kim S."/>
            <person name="Ryu S."/>
            <person name="Song J.Y."/>
            <person name="Lee S.K."/>
        </authorList>
    </citation>
    <scope>NUCLEOTIDE SEQUENCE [LARGE SCALE GENOMIC DNA]</scope>
    <source>
        <tissue evidence="1">Muscle</tissue>
    </source>
</reference>
<accession>A0A4Z2EBE3</accession>
<sequence length="73" mass="8208">MEFSLLGSISRELTLLELDLDLDLDPASDRSMRSPVTFKDGLQSVELRVQQQRSQVIPGDLDPIFKVCESETV</sequence>
<keyword evidence="2" id="KW-1185">Reference proteome</keyword>
<protein>
    <submittedName>
        <fullName evidence="1">Uncharacterized protein</fullName>
    </submittedName>
</protein>
<name>A0A4Z2EBE3_9TELE</name>
<dbReference type="EMBL" id="SRLO01011477">
    <property type="protein sequence ID" value="TNN25864.1"/>
    <property type="molecule type" value="Genomic_DNA"/>
</dbReference>
<proteinExistence type="predicted"/>
<evidence type="ECO:0000313" key="2">
    <source>
        <dbReference type="Proteomes" id="UP000314294"/>
    </source>
</evidence>
<dbReference type="AlphaFoldDB" id="A0A4Z2EBE3"/>
<comment type="caution">
    <text evidence="1">The sequence shown here is derived from an EMBL/GenBank/DDBJ whole genome shotgun (WGS) entry which is preliminary data.</text>
</comment>